<dbReference type="STRING" id="1330330.IX53_05765"/>
<dbReference type="InterPro" id="IPR043519">
    <property type="entry name" value="NT_sf"/>
</dbReference>
<evidence type="ECO:0000313" key="2">
    <source>
        <dbReference type="Proteomes" id="UP000035159"/>
    </source>
</evidence>
<dbReference type="SUPFAM" id="SSF81631">
    <property type="entry name" value="PAP/OAS1 substrate-binding domain"/>
    <property type="match status" value="1"/>
</dbReference>
<organism evidence="1 2">
    <name type="scientific">Kosmotoga pacifica</name>
    <dbReference type="NCBI Taxonomy" id="1330330"/>
    <lineage>
        <taxon>Bacteria</taxon>
        <taxon>Thermotogati</taxon>
        <taxon>Thermotogota</taxon>
        <taxon>Thermotogae</taxon>
        <taxon>Kosmotogales</taxon>
        <taxon>Kosmotogaceae</taxon>
        <taxon>Kosmotoga</taxon>
    </lineage>
</organism>
<accession>A0A0G2ZCW0</accession>
<dbReference type="Gene3D" id="1.20.120.330">
    <property type="entry name" value="Nucleotidyltransferases domain 2"/>
    <property type="match status" value="1"/>
</dbReference>
<dbReference type="Pfam" id="PF04439">
    <property type="entry name" value="Adenyl_transf"/>
    <property type="match status" value="1"/>
</dbReference>
<evidence type="ECO:0000313" key="1">
    <source>
        <dbReference type="EMBL" id="AKI97404.1"/>
    </source>
</evidence>
<proteinExistence type="predicted"/>
<dbReference type="RefSeq" id="WP_047754538.1">
    <property type="nucleotide sequence ID" value="NZ_CAJUHA010000015.1"/>
</dbReference>
<dbReference type="EMBL" id="CP011232">
    <property type="protein sequence ID" value="AKI97404.1"/>
    <property type="molecule type" value="Genomic_DNA"/>
</dbReference>
<dbReference type="PATRIC" id="fig|1330330.3.peg.1167"/>
<reference evidence="1 2" key="1">
    <citation type="submission" date="2015-04" db="EMBL/GenBank/DDBJ databases">
        <title>Complete Genome Sequence of Kosmotoga pacifica SLHLJ1.</title>
        <authorList>
            <person name="Jiang L.J."/>
            <person name="Shao Z.Z."/>
            <person name="Jebbar M."/>
        </authorList>
    </citation>
    <scope>NUCLEOTIDE SEQUENCE [LARGE SCALE GENOMIC DNA]</scope>
    <source>
        <strain evidence="1 2">SLHLJ1</strain>
    </source>
</reference>
<dbReference type="Gene3D" id="3.30.460.10">
    <property type="entry name" value="Beta Polymerase, domain 2"/>
    <property type="match status" value="1"/>
</dbReference>
<sequence length="294" mass="34749">MRKESEVLEQLIQWAGKHELIRAVILTSSRTNPKAPVDLFSDYDPVLVVTDTEVFAKDDRWLELFGSILTSFKDEFISDGIKHYTRLVLYHDGVKIDFSIWPVELLEQILKRPELPDFLDLGYRVLLDKDGLTKGLKPPTHSAYAISKPTKEEYLGQIQEFWWDVTYVAKSLWRDELFFAKYMLDCSIRFSSLQKMVEWYIGLKNDWAVNPGKYGRWFKRYLDRRTWSELEKTFTGSRIEDNWETLFKTTKLFRRLAIEVGEGLGYTYPHQLDERVSEYLLKVRNLGRDADDFD</sequence>
<name>A0A0G2ZCW0_9BACT</name>
<dbReference type="AlphaFoldDB" id="A0A0G2ZCW0"/>
<evidence type="ECO:0008006" key="3">
    <source>
        <dbReference type="Google" id="ProtNLM"/>
    </source>
</evidence>
<dbReference type="Proteomes" id="UP000035159">
    <property type="component" value="Chromosome"/>
</dbReference>
<keyword evidence="2" id="KW-1185">Reference proteome</keyword>
<protein>
    <recommendedName>
        <fullName evidence="3">Aminoglycoside adenylyltransferase</fullName>
    </recommendedName>
</protein>
<gene>
    <name evidence="1" type="ORF">IX53_05765</name>
</gene>
<dbReference type="SUPFAM" id="SSF81301">
    <property type="entry name" value="Nucleotidyltransferase"/>
    <property type="match status" value="1"/>
</dbReference>
<dbReference type="KEGG" id="kpf:IX53_05765"/>
<dbReference type="InterPro" id="IPR007530">
    <property type="entry name" value="Aminoglycoside_adenylylTfrase"/>
</dbReference>